<evidence type="ECO:0000256" key="11">
    <source>
        <dbReference type="ARBA" id="ARBA00048679"/>
    </source>
</evidence>
<feature type="domain" description="Protein kinase" evidence="15">
    <location>
        <begin position="59"/>
        <end position="354"/>
    </location>
</feature>
<evidence type="ECO:0000256" key="4">
    <source>
        <dbReference type="ARBA" id="ARBA00022553"/>
    </source>
</evidence>
<keyword evidence="5" id="KW-0808">Transferase</keyword>
<dbReference type="Gene3D" id="1.10.510.10">
    <property type="entry name" value="Transferase(Phosphotransferase) domain 1"/>
    <property type="match status" value="1"/>
</dbReference>
<dbReference type="GO" id="GO:0007010">
    <property type="term" value="P:cytoskeleton organization"/>
    <property type="evidence" value="ECO:0007669"/>
    <property type="project" value="UniProtKB-ARBA"/>
</dbReference>
<dbReference type="PANTHER" id="PTHR24356:SF1">
    <property type="entry name" value="SERINE_THREONINE-PROTEIN KINASE GREATWALL"/>
    <property type="match status" value="1"/>
</dbReference>
<dbReference type="InterPro" id="IPR011009">
    <property type="entry name" value="Kinase-like_dom_sf"/>
</dbReference>
<dbReference type="SUPFAM" id="SSF56112">
    <property type="entry name" value="Protein kinase-like (PK-like)"/>
    <property type="match status" value="1"/>
</dbReference>
<dbReference type="Gene3D" id="3.30.200.20">
    <property type="entry name" value="Phosphorylase Kinase, domain 1"/>
    <property type="match status" value="1"/>
</dbReference>
<name>A0AAN9G6Y8_9CAEN</name>
<evidence type="ECO:0000256" key="3">
    <source>
        <dbReference type="ARBA" id="ARBA00022527"/>
    </source>
</evidence>
<evidence type="ECO:0000256" key="1">
    <source>
        <dbReference type="ARBA" id="ARBA00012513"/>
    </source>
</evidence>
<keyword evidence="6 12" id="KW-0547">Nucleotide-binding</keyword>
<dbReference type="FunFam" id="1.10.510.10:FF:000024">
    <property type="entry name" value="Probable serine/threonine-protein kinase cot-1"/>
    <property type="match status" value="1"/>
</dbReference>
<protein>
    <recommendedName>
        <fullName evidence="2">Serine/threonine-protein kinase greatwall</fullName>
        <ecNumber evidence="1">2.7.11.1</ecNumber>
    </recommendedName>
    <alternativeName>
        <fullName evidence="9">Microtubule-associated serine/threonine-protein kinase-like</fullName>
    </alternativeName>
</protein>
<dbReference type="AlphaFoldDB" id="A0AAN9G6Y8"/>
<evidence type="ECO:0000256" key="14">
    <source>
        <dbReference type="SAM" id="MobiDB-lite"/>
    </source>
</evidence>
<feature type="region of interest" description="Disordered" evidence="14">
    <location>
        <begin position="449"/>
        <end position="484"/>
    </location>
</feature>
<dbReference type="InterPro" id="IPR017441">
    <property type="entry name" value="Protein_kinase_ATP_BS"/>
</dbReference>
<feature type="binding site" evidence="12">
    <location>
        <position position="93"/>
    </location>
    <ligand>
        <name>ATP</name>
        <dbReference type="ChEBI" id="CHEBI:30616"/>
    </ligand>
</feature>
<evidence type="ECO:0000256" key="5">
    <source>
        <dbReference type="ARBA" id="ARBA00022679"/>
    </source>
</evidence>
<evidence type="ECO:0000256" key="12">
    <source>
        <dbReference type="PROSITE-ProRule" id="PRU10141"/>
    </source>
</evidence>
<reference evidence="16 17" key="1">
    <citation type="submission" date="2024-02" db="EMBL/GenBank/DDBJ databases">
        <title>Chromosome-scale genome assembly of the rough periwinkle Littorina saxatilis.</title>
        <authorList>
            <person name="De Jode A."/>
            <person name="Faria R."/>
            <person name="Formenti G."/>
            <person name="Sims Y."/>
            <person name="Smith T.P."/>
            <person name="Tracey A."/>
            <person name="Wood J.M.D."/>
            <person name="Zagrodzka Z.B."/>
            <person name="Johannesson K."/>
            <person name="Butlin R.K."/>
            <person name="Leder E.H."/>
        </authorList>
    </citation>
    <scope>NUCLEOTIDE SEQUENCE [LARGE SCALE GENOMIC DNA]</scope>
    <source>
        <strain evidence="16">Snail1</strain>
        <tissue evidence="16">Muscle</tissue>
    </source>
</reference>
<comment type="similarity">
    <text evidence="13">Belongs to the protein kinase superfamily.</text>
</comment>
<evidence type="ECO:0000256" key="6">
    <source>
        <dbReference type="ARBA" id="ARBA00022741"/>
    </source>
</evidence>
<gene>
    <name evidence="16" type="ORF">V1264_004242</name>
</gene>
<evidence type="ECO:0000256" key="8">
    <source>
        <dbReference type="ARBA" id="ARBA00022840"/>
    </source>
</evidence>
<keyword evidence="7" id="KW-0418">Kinase</keyword>
<comment type="caution">
    <text evidence="16">The sequence shown here is derived from an EMBL/GenBank/DDBJ whole genome shotgun (WGS) entry which is preliminary data.</text>
</comment>
<proteinExistence type="inferred from homology"/>
<evidence type="ECO:0000256" key="13">
    <source>
        <dbReference type="RuleBase" id="RU000304"/>
    </source>
</evidence>
<comment type="catalytic activity">
    <reaction evidence="11">
        <text>L-seryl-[protein] + ATP = O-phospho-L-seryl-[protein] + ADP + H(+)</text>
        <dbReference type="Rhea" id="RHEA:17989"/>
        <dbReference type="Rhea" id="RHEA-COMP:9863"/>
        <dbReference type="Rhea" id="RHEA-COMP:11604"/>
        <dbReference type="ChEBI" id="CHEBI:15378"/>
        <dbReference type="ChEBI" id="CHEBI:29999"/>
        <dbReference type="ChEBI" id="CHEBI:30616"/>
        <dbReference type="ChEBI" id="CHEBI:83421"/>
        <dbReference type="ChEBI" id="CHEBI:456216"/>
        <dbReference type="EC" id="2.7.11.1"/>
    </reaction>
</comment>
<dbReference type="PROSITE" id="PS00108">
    <property type="entry name" value="PROTEIN_KINASE_ST"/>
    <property type="match status" value="1"/>
</dbReference>
<comment type="catalytic activity">
    <reaction evidence="10">
        <text>L-threonyl-[protein] + ATP = O-phospho-L-threonyl-[protein] + ADP + H(+)</text>
        <dbReference type="Rhea" id="RHEA:46608"/>
        <dbReference type="Rhea" id="RHEA-COMP:11060"/>
        <dbReference type="Rhea" id="RHEA-COMP:11605"/>
        <dbReference type="ChEBI" id="CHEBI:15378"/>
        <dbReference type="ChEBI" id="CHEBI:30013"/>
        <dbReference type="ChEBI" id="CHEBI:30616"/>
        <dbReference type="ChEBI" id="CHEBI:61977"/>
        <dbReference type="ChEBI" id="CHEBI:456216"/>
        <dbReference type="EC" id="2.7.11.1"/>
    </reaction>
</comment>
<dbReference type="PROSITE" id="PS00107">
    <property type="entry name" value="PROTEIN_KINASE_ATP"/>
    <property type="match status" value="1"/>
</dbReference>
<dbReference type="InterPro" id="IPR008271">
    <property type="entry name" value="Ser/Thr_kinase_AS"/>
</dbReference>
<evidence type="ECO:0000256" key="10">
    <source>
        <dbReference type="ARBA" id="ARBA00047899"/>
    </source>
</evidence>
<evidence type="ECO:0000259" key="15">
    <source>
        <dbReference type="PROSITE" id="PS50011"/>
    </source>
</evidence>
<keyword evidence="3 13" id="KW-0723">Serine/threonine-protein kinase</keyword>
<dbReference type="InterPro" id="IPR050236">
    <property type="entry name" value="Ser_Thr_kinase_AGC"/>
</dbReference>
<accession>A0AAN9G6Y8</accession>
<dbReference type="GO" id="GO:0004674">
    <property type="term" value="F:protein serine/threonine kinase activity"/>
    <property type="evidence" value="ECO:0007669"/>
    <property type="project" value="UniProtKB-KW"/>
</dbReference>
<dbReference type="EMBL" id="JBAMIC010000013">
    <property type="protein sequence ID" value="KAK7097232.1"/>
    <property type="molecule type" value="Genomic_DNA"/>
</dbReference>
<evidence type="ECO:0000256" key="9">
    <source>
        <dbReference type="ARBA" id="ARBA00033099"/>
    </source>
</evidence>
<dbReference type="PROSITE" id="PS50011">
    <property type="entry name" value="PROTEIN_KINASE_DOM"/>
    <property type="match status" value="1"/>
</dbReference>
<dbReference type="InterPro" id="IPR000719">
    <property type="entry name" value="Prot_kinase_dom"/>
</dbReference>
<dbReference type="Proteomes" id="UP001374579">
    <property type="component" value="Unassembled WGS sequence"/>
</dbReference>
<dbReference type="Pfam" id="PF00069">
    <property type="entry name" value="Pkinase"/>
    <property type="match status" value="2"/>
</dbReference>
<evidence type="ECO:0000313" key="16">
    <source>
        <dbReference type="EMBL" id="KAK7097232.1"/>
    </source>
</evidence>
<organism evidence="16 17">
    <name type="scientific">Littorina saxatilis</name>
    <dbReference type="NCBI Taxonomy" id="31220"/>
    <lineage>
        <taxon>Eukaryota</taxon>
        <taxon>Metazoa</taxon>
        <taxon>Spiralia</taxon>
        <taxon>Lophotrochozoa</taxon>
        <taxon>Mollusca</taxon>
        <taxon>Gastropoda</taxon>
        <taxon>Caenogastropoda</taxon>
        <taxon>Littorinimorpha</taxon>
        <taxon>Littorinoidea</taxon>
        <taxon>Littorinidae</taxon>
        <taxon>Littorina</taxon>
    </lineage>
</organism>
<dbReference type="PANTHER" id="PTHR24356">
    <property type="entry name" value="SERINE/THREONINE-PROTEIN KINASE"/>
    <property type="match status" value="1"/>
</dbReference>
<keyword evidence="8 12" id="KW-0067">ATP-binding</keyword>
<keyword evidence="4" id="KW-0597">Phosphoprotein</keyword>
<keyword evidence="17" id="KW-1185">Reference proteome</keyword>
<evidence type="ECO:0000256" key="7">
    <source>
        <dbReference type="ARBA" id="ARBA00022777"/>
    </source>
</evidence>
<dbReference type="SMART" id="SM00220">
    <property type="entry name" value="S_TKc"/>
    <property type="match status" value="1"/>
</dbReference>
<evidence type="ECO:0000256" key="2">
    <source>
        <dbReference type="ARBA" id="ARBA00022148"/>
    </source>
</evidence>
<evidence type="ECO:0000313" key="17">
    <source>
        <dbReference type="Proteomes" id="UP001374579"/>
    </source>
</evidence>
<dbReference type="EC" id="2.7.11.1" evidence="1"/>
<dbReference type="GO" id="GO:0005524">
    <property type="term" value="F:ATP binding"/>
    <property type="evidence" value="ECO:0007669"/>
    <property type="project" value="UniProtKB-UniRule"/>
</dbReference>
<sequence length="484" mass="55620">MGGRCCKCSSFCCRRDLAGLSENDDLTTQKRLLGNIPLYSVNIDNPEKCRLAICRLSDFRYKEKIGYGRFGVVYRVLERRTSRSLAMKEVPKKQDIYRNEPRLEREHVIMSKLKSPWLVEMYQCYETYNKRLMLLQFLPGPTFAQLTRNKTIPPFTIKIYAAQMLMAVLAVHSHGYIHRDIKMANFLLDIYGNVKLCDFGSCIRFLPVNIARKVFPSNEDYAQAPTEDVVDARQVLIEELQYRPCIPHGTSHYCAPEVICQATWAPFRDTYTYMCDYWSLGVCLYYLMYRKLPFYSGYRVQVPSLIMHWQKTLKFPKSKTVPQEAVDLLRGLLRDDTDRLGKMGVHEISTHPYFKGFQWSDMGEVESNNDWDLEAHLAVVKTETSSKICDESPMIKSLMSLSLTNPSPGRNSPDEVSQSVHFNDTIVKKREPNPAQPFPVTCALAVLNDHRRMNRSPKSRSDSQTIPSIRVIPENGVPGNDSAC</sequence>